<protein>
    <recommendedName>
        <fullName evidence="3">Sulfotransferase domain-containing protein</fullName>
    </recommendedName>
</protein>
<reference evidence="4 5" key="1">
    <citation type="journal article" date="2019" name="Sci. Rep.">
        <title>Orb-weaving spider Araneus ventricosus genome elucidates the spidroin gene catalogue.</title>
        <authorList>
            <person name="Kono N."/>
            <person name="Nakamura H."/>
            <person name="Ohtoshi R."/>
            <person name="Moran D.A.P."/>
            <person name="Shinohara A."/>
            <person name="Yoshida Y."/>
            <person name="Fujiwara M."/>
            <person name="Mori M."/>
            <person name="Tomita M."/>
            <person name="Arakawa K."/>
        </authorList>
    </citation>
    <scope>NUCLEOTIDE SEQUENCE [LARGE SCALE GENOMIC DNA]</scope>
</reference>
<dbReference type="InterPro" id="IPR027417">
    <property type="entry name" value="P-loop_NTPase"/>
</dbReference>
<dbReference type="Proteomes" id="UP000499080">
    <property type="component" value="Unassembled WGS sequence"/>
</dbReference>
<sequence>MTYEEMKENPEASVLKLASFIDEEKYAKPLREDPEKLQNVLKYSSFKHMKMTVNKGMDDLFSMPAEEVLKSDLPEAMKKMLTAKSNLPKEVMKEKPPAFNFVRKGITGDWKNYFNEDQSKRLEEKFAERTKGTDIPNLWKNYM</sequence>
<dbReference type="SUPFAM" id="SSF52540">
    <property type="entry name" value="P-loop containing nucleoside triphosphate hydrolases"/>
    <property type="match status" value="1"/>
</dbReference>
<gene>
    <name evidence="4" type="ORF">AVEN_60342_1</name>
</gene>
<dbReference type="InterPro" id="IPR000863">
    <property type="entry name" value="Sulfotransferase_dom"/>
</dbReference>
<feature type="domain" description="Sulfotransferase" evidence="3">
    <location>
        <begin position="75"/>
        <end position="133"/>
    </location>
</feature>
<evidence type="ECO:0000256" key="1">
    <source>
        <dbReference type="ARBA" id="ARBA00005771"/>
    </source>
</evidence>
<comment type="caution">
    <text evidence="4">The sequence shown here is derived from an EMBL/GenBank/DDBJ whole genome shotgun (WGS) entry which is preliminary data.</text>
</comment>
<dbReference type="Pfam" id="PF00685">
    <property type="entry name" value="Sulfotransfer_1"/>
    <property type="match status" value="2"/>
</dbReference>
<evidence type="ECO:0000313" key="4">
    <source>
        <dbReference type="EMBL" id="GBO40880.1"/>
    </source>
</evidence>
<evidence type="ECO:0000313" key="5">
    <source>
        <dbReference type="Proteomes" id="UP000499080"/>
    </source>
</evidence>
<accession>A0A4Y2WWK1</accession>
<keyword evidence="5" id="KW-1185">Reference proteome</keyword>
<comment type="similarity">
    <text evidence="1">Belongs to the sulfotransferase 1 family.</text>
</comment>
<dbReference type="OrthoDB" id="205623at2759"/>
<name>A0A4Y2WWK1_ARAVE</name>
<proteinExistence type="inferred from homology"/>
<keyword evidence="2" id="KW-0808">Transferase</keyword>
<feature type="domain" description="Sulfotransferase" evidence="3">
    <location>
        <begin position="1"/>
        <end position="51"/>
    </location>
</feature>
<evidence type="ECO:0000259" key="3">
    <source>
        <dbReference type="Pfam" id="PF00685"/>
    </source>
</evidence>
<dbReference type="GO" id="GO:0008146">
    <property type="term" value="F:sulfotransferase activity"/>
    <property type="evidence" value="ECO:0007669"/>
    <property type="project" value="InterPro"/>
</dbReference>
<organism evidence="4 5">
    <name type="scientific">Araneus ventricosus</name>
    <name type="common">Orbweaver spider</name>
    <name type="synonym">Epeira ventricosa</name>
    <dbReference type="NCBI Taxonomy" id="182803"/>
    <lineage>
        <taxon>Eukaryota</taxon>
        <taxon>Metazoa</taxon>
        <taxon>Ecdysozoa</taxon>
        <taxon>Arthropoda</taxon>
        <taxon>Chelicerata</taxon>
        <taxon>Arachnida</taxon>
        <taxon>Araneae</taxon>
        <taxon>Araneomorphae</taxon>
        <taxon>Entelegynae</taxon>
        <taxon>Araneoidea</taxon>
        <taxon>Araneidae</taxon>
        <taxon>Araneus</taxon>
    </lineage>
</organism>
<dbReference type="Gene3D" id="3.40.50.300">
    <property type="entry name" value="P-loop containing nucleotide triphosphate hydrolases"/>
    <property type="match status" value="1"/>
</dbReference>
<dbReference type="PANTHER" id="PTHR11783">
    <property type="entry name" value="SULFOTRANSFERASE SULT"/>
    <property type="match status" value="1"/>
</dbReference>
<evidence type="ECO:0000256" key="2">
    <source>
        <dbReference type="ARBA" id="ARBA00022679"/>
    </source>
</evidence>
<dbReference type="AlphaFoldDB" id="A0A4Y2WWK1"/>
<dbReference type="EMBL" id="BGPR01066285">
    <property type="protein sequence ID" value="GBO40880.1"/>
    <property type="molecule type" value="Genomic_DNA"/>
</dbReference>